<evidence type="ECO:0000256" key="2">
    <source>
        <dbReference type="SAM" id="MobiDB-lite"/>
    </source>
</evidence>
<evidence type="ECO:0000256" key="1">
    <source>
        <dbReference type="ARBA" id="ARBA00006349"/>
    </source>
</evidence>
<dbReference type="EMBL" id="MU005962">
    <property type="protein sequence ID" value="KAF2863075.1"/>
    <property type="molecule type" value="Genomic_DNA"/>
</dbReference>
<dbReference type="Pfam" id="PF06825">
    <property type="entry name" value="HSBP1"/>
    <property type="match status" value="1"/>
</dbReference>
<evidence type="ECO:0000313" key="4">
    <source>
        <dbReference type="Proteomes" id="UP000799421"/>
    </source>
</evidence>
<dbReference type="InterPro" id="IPR009643">
    <property type="entry name" value="HS1-bd"/>
</dbReference>
<gene>
    <name evidence="3" type="ORF">K470DRAFT_255200</name>
</gene>
<protein>
    <recommendedName>
        <fullName evidence="5">Heat shock factor binding protein 1</fullName>
    </recommendedName>
</protein>
<dbReference type="OrthoDB" id="4159489at2759"/>
<feature type="region of interest" description="Disordered" evidence="2">
    <location>
        <begin position="1"/>
        <end position="55"/>
    </location>
</feature>
<reference evidence="3" key="1">
    <citation type="journal article" date="2020" name="Stud. Mycol.">
        <title>101 Dothideomycetes genomes: a test case for predicting lifestyles and emergence of pathogens.</title>
        <authorList>
            <person name="Haridas S."/>
            <person name="Albert R."/>
            <person name="Binder M."/>
            <person name="Bloem J."/>
            <person name="Labutti K."/>
            <person name="Salamov A."/>
            <person name="Andreopoulos B."/>
            <person name="Baker S."/>
            <person name="Barry K."/>
            <person name="Bills G."/>
            <person name="Bluhm B."/>
            <person name="Cannon C."/>
            <person name="Castanera R."/>
            <person name="Culley D."/>
            <person name="Daum C."/>
            <person name="Ezra D."/>
            <person name="Gonzalez J."/>
            <person name="Henrissat B."/>
            <person name="Kuo A."/>
            <person name="Liang C."/>
            <person name="Lipzen A."/>
            <person name="Lutzoni F."/>
            <person name="Magnuson J."/>
            <person name="Mondo S."/>
            <person name="Nolan M."/>
            <person name="Ohm R."/>
            <person name="Pangilinan J."/>
            <person name="Park H.-J."/>
            <person name="Ramirez L."/>
            <person name="Alfaro M."/>
            <person name="Sun H."/>
            <person name="Tritt A."/>
            <person name="Yoshinaga Y."/>
            <person name="Zwiers L.-H."/>
            <person name="Turgeon B."/>
            <person name="Goodwin S."/>
            <person name="Spatafora J."/>
            <person name="Crous P."/>
            <person name="Grigoriev I."/>
        </authorList>
    </citation>
    <scope>NUCLEOTIDE SEQUENCE</scope>
    <source>
        <strain evidence="3">CBS 480.64</strain>
    </source>
</reference>
<dbReference type="AlphaFoldDB" id="A0A6A7C7W2"/>
<name>A0A6A7C7W2_9PEZI</name>
<evidence type="ECO:0000313" key="3">
    <source>
        <dbReference type="EMBL" id="KAF2863075.1"/>
    </source>
</evidence>
<dbReference type="Gene3D" id="1.20.5.430">
    <property type="match status" value="1"/>
</dbReference>
<organism evidence="3 4">
    <name type="scientific">Piedraia hortae CBS 480.64</name>
    <dbReference type="NCBI Taxonomy" id="1314780"/>
    <lineage>
        <taxon>Eukaryota</taxon>
        <taxon>Fungi</taxon>
        <taxon>Dikarya</taxon>
        <taxon>Ascomycota</taxon>
        <taxon>Pezizomycotina</taxon>
        <taxon>Dothideomycetes</taxon>
        <taxon>Dothideomycetidae</taxon>
        <taxon>Capnodiales</taxon>
        <taxon>Piedraiaceae</taxon>
        <taxon>Piedraia</taxon>
    </lineage>
</organism>
<comment type="similarity">
    <text evidence="1">Belongs to the HSBP1 family.</text>
</comment>
<evidence type="ECO:0008006" key="5">
    <source>
        <dbReference type="Google" id="ProtNLM"/>
    </source>
</evidence>
<accession>A0A6A7C7W2</accession>
<keyword evidence="4" id="KW-1185">Reference proteome</keyword>
<proteinExistence type="inferred from homology"/>
<dbReference type="Proteomes" id="UP000799421">
    <property type="component" value="Unassembled WGS sequence"/>
</dbReference>
<sequence length="112" mass="12045">MAVALSASAKVDQLNLNDSSAAEDEHLKTPTQSSVQPTEAKAKDPLPDAATEQSELSSQIDDLLNHLTVKFGRLSGEILGKIDDMSRRLDTLEIQIKAGQEKTGEGEQGKEN</sequence>
<dbReference type="GO" id="GO:0003714">
    <property type="term" value="F:transcription corepressor activity"/>
    <property type="evidence" value="ECO:0007669"/>
    <property type="project" value="InterPro"/>
</dbReference>